<dbReference type="Gramene" id="RZC70568">
    <property type="protein sequence ID" value="RZC70568"/>
    <property type="gene ID" value="C5167_033724"/>
</dbReference>
<protein>
    <submittedName>
        <fullName evidence="1">Uncharacterized protein</fullName>
    </submittedName>
</protein>
<name>A0A4Y7KEV5_PAPSO</name>
<organism evidence="1 2">
    <name type="scientific">Papaver somniferum</name>
    <name type="common">Opium poppy</name>
    <dbReference type="NCBI Taxonomy" id="3469"/>
    <lineage>
        <taxon>Eukaryota</taxon>
        <taxon>Viridiplantae</taxon>
        <taxon>Streptophyta</taxon>
        <taxon>Embryophyta</taxon>
        <taxon>Tracheophyta</taxon>
        <taxon>Spermatophyta</taxon>
        <taxon>Magnoliopsida</taxon>
        <taxon>Ranunculales</taxon>
        <taxon>Papaveraceae</taxon>
        <taxon>Papaveroideae</taxon>
        <taxon>Papaver</taxon>
    </lineage>
</organism>
<evidence type="ECO:0000313" key="2">
    <source>
        <dbReference type="Proteomes" id="UP000316621"/>
    </source>
</evidence>
<accession>A0A4Y7KEV5</accession>
<dbReference type="EMBL" id="CM010721">
    <property type="protein sequence ID" value="RZC70568.1"/>
    <property type="molecule type" value="Genomic_DNA"/>
</dbReference>
<proteinExistence type="predicted"/>
<dbReference type="Proteomes" id="UP000316621">
    <property type="component" value="Chromosome 7"/>
</dbReference>
<gene>
    <name evidence="1" type="ORF">C5167_033724</name>
</gene>
<reference evidence="1 2" key="1">
    <citation type="journal article" date="2018" name="Science">
        <title>The opium poppy genome and morphinan production.</title>
        <authorList>
            <person name="Guo L."/>
            <person name="Winzer T."/>
            <person name="Yang X."/>
            <person name="Li Y."/>
            <person name="Ning Z."/>
            <person name="He Z."/>
            <person name="Teodor R."/>
            <person name="Lu Y."/>
            <person name="Bowser T.A."/>
            <person name="Graham I.A."/>
            <person name="Ye K."/>
        </authorList>
    </citation>
    <scope>NUCLEOTIDE SEQUENCE [LARGE SCALE GENOMIC DNA]</scope>
    <source>
        <strain evidence="2">cv. HN1</strain>
        <tissue evidence="1">Leaves</tissue>
    </source>
</reference>
<evidence type="ECO:0000313" key="1">
    <source>
        <dbReference type="EMBL" id="RZC70568.1"/>
    </source>
</evidence>
<keyword evidence="2" id="KW-1185">Reference proteome</keyword>
<dbReference type="AlphaFoldDB" id="A0A4Y7KEV5"/>
<sequence>MFQTHTLSNTARFLWRLSLRCTQASISASAPTFQANRNPFHAPP</sequence>